<reference evidence="1" key="2">
    <citation type="submission" date="2018-03" db="EMBL/GenBank/DDBJ databases">
        <title>The Triticum urartu genome reveals the dynamic nature of wheat genome evolution.</title>
        <authorList>
            <person name="Ling H."/>
            <person name="Ma B."/>
            <person name="Shi X."/>
            <person name="Liu H."/>
            <person name="Dong L."/>
            <person name="Sun H."/>
            <person name="Cao Y."/>
            <person name="Gao Q."/>
            <person name="Zheng S."/>
            <person name="Li Y."/>
            <person name="Yu Y."/>
            <person name="Du H."/>
            <person name="Qi M."/>
            <person name="Li Y."/>
            <person name="Yu H."/>
            <person name="Cui Y."/>
            <person name="Wang N."/>
            <person name="Chen C."/>
            <person name="Wu H."/>
            <person name="Zhao Y."/>
            <person name="Zhang J."/>
            <person name="Li Y."/>
            <person name="Zhou W."/>
            <person name="Zhang B."/>
            <person name="Hu W."/>
            <person name="Eijk M."/>
            <person name="Tang J."/>
            <person name="Witsenboer H."/>
            <person name="Zhao S."/>
            <person name="Li Z."/>
            <person name="Zhang A."/>
            <person name="Wang D."/>
            <person name="Liang C."/>
        </authorList>
    </citation>
    <scope>NUCLEOTIDE SEQUENCE [LARGE SCALE GENOMIC DNA]</scope>
    <source>
        <strain evidence="1">cv. G1812</strain>
    </source>
</reference>
<dbReference type="EnsemblPlants" id="TuG1812G0600002800.01.T01">
    <property type="protein sequence ID" value="TuG1812G0600002800.01.T01.cds380453"/>
    <property type="gene ID" value="TuG1812G0600002800.01"/>
</dbReference>
<protein>
    <submittedName>
        <fullName evidence="1">Uncharacterized protein</fullName>
    </submittedName>
</protein>
<accession>A0A8R7QUU4</accession>
<keyword evidence="2" id="KW-1185">Reference proteome</keyword>
<evidence type="ECO:0000313" key="1">
    <source>
        <dbReference type="EnsemblPlants" id="TuG1812G0600002800.01.T01.cds380453"/>
    </source>
</evidence>
<dbReference type="AlphaFoldDB" id="A0A8R7QUU4"/>
<reference evidence="2" key="1">
    <citation type="journal article" date="2013" name="Nature">
        <title>Draft genome of the wheat A-genome progenitor Triticum urartu.</title>
        <authorList>
            <person name="Ling H.Q."/>
            <person name="Zhao S."/>
            <person name="Liu D."/>
            <person name="Wang J."/>
            <person name="Sun H."/>
            <person name="Zhang C."/>
            <person name="Fan H."/>
            <person name="Li D."/>
            <person name="Dong L."/>
            <person name="Tao Y."/>
            <person name="Gao C."/>
            <person name="Wu H."/>
            <person name="Li Y."/>
            <person name="Cui Y."/>
            <person name="Guo X."/>
            <person name="Zheng S."/>
            <person name="Wang B."/>
            <person name="Yu K."/>
            <person name="Liang Q."/>
            <person name="Yang W."/>
            <person name="Lou X."/>
            <person name="Chen J."/>
            <person name="Feng M."/>
            <person name="Jian J."/>
            <person name="Zhang X."/>
            <person name="Luo G."/>
            <person name="Jiang Y."/>
            <person name="Liu J."/>
            <person name="Wang Z."/>
            <person name="Sha Y."/>
            <person name="Zhang B."/>
            <person name="Wu H."/>
            <person name="Tang D."/>
            <person name="Shen Q."/>
            <person name="Xue P."/>
            <person name="Zou S."/>
            <person name="Wang X."/>
            <person name="Liu X."/>
            <person name="Wang F."/>
            <person name="Yang Y."/>
            <person name="An X."/>
            <person name="Dong Z."/>
            <person name="Zhang K."/>
            <person name="Zhang X."/>
            <person name="Luo M.C."/>
            <person name="Dvorak J."/>
            <person name="Tong Y."/>
            <person name="Wang J."/>
            <person name="Yang H."/>
            <person name="Li Z."/>
            <person name="Wang D."/>
            <person name="Zhang A."/>
            <person name="Wang J."/>
        </authorList>
    </citation>
    <scope>NUCLEOTIDE SEQUENCE</scope>
    <source>
        <strain evidence="2">cv. G1812</strain>
    </source>
</reference>
<organism evidence="1 2">
    <name type="scientific">Triticum urartu</name>
    <name type="common">Red wild einkorn</name>
    <name type="synonym">Crithodium urartu</name>
    <dbReference type="NCBI Taxonomy" id="4572"/>
    <lineage>
        <taxon>Eukaryota</taxon>
        <taxon>Viridiplantae</taxon>
        <taxon>Streptophyta</taxon>
        <taxon>Embryophyta</taxon>
        <taxon>Tracheophyta</taxon>
        <taxon>Spermatophyta</taxon>
        <taxon>Magnoliopsida</taxon>
        <taxon>Liliopsida</taxon>
        <taxon>Poales</taxon>
        <taxon>Poaceae</taxon>
        <taxon>BOP clade</taxon>
        <taxon>Pooideae</taxon>
        <taxon>Triticodae</taxon>
        <taxon>Triticeae</taxon>
        <taxon>Triticinae</taxon>
        <taxon>Triticum</taxon>
    </lineage>
</organism>
<reference evidence="1" key="3">
    <citation type="submission" date="2022-06" db="UniProtKB">
        <authorList>
            <consortium name="EnsemblPlants"/>
        </authorList>
    </citation>
    <scope>IDENTIFICATION</scope>
</reference>
<sequence length="55" mass="6171">MRGRIWRGDAVDGELSGVACQVRRERRDSGEKLGVGYAACAGGLTFFKRYLHREI</sequence>
<name>A0A8R7QUU4_TRIUA</name>
<proteinExistence type="predicted"/>
<dbReference type="Proteomes" id="UP000015106">
    <property type="component" value="Chromosome 6"/>
</dbReference>
<evidence type="ECO:0000313" key="2">
    <source>
        <dbReference type="Proteomes" id="UP000015106"/>
    </source>
</evidence>
<dbReference type="Gramene" id="TuG1812G0600002800.01.T01">
    <property type="protein sequence ID" value="TuG1812G0600002800.01.T01.cds380453"/>
    <property type="gene ID" value="TuG1812G0600002800.01"/>
</dbReference>